<proteinExistence type="predicted"/>
<comment type="caution">
    <text evidence="1">The sequence shown here is derived from an EMBL/GenBank/DDBJ whole genome shotgun (WGS) entry which is preliminary data.</text>
</comment>
<gene>
    <name evidence="1" type="ORF">ACFSAV_05190</name>
</gene>
<organism evidence="1 2">
    <name type="scientific">Pasteurella oralis</name>
    <dbReference type="NCBI Taxonomy" id="1071947"/>
    <lineage>
        <taxon>Bacteria</taxon>
        <taxon>Pseudomonadati</taxon>
        <taxon>Pseudomonadota</taxon>
        <taxon>Gammaproteobacteria</taxon>
        <taxon>Pasteurellales</taxon>
        <taxon>Pasteurellaceae</taxon>
        <taxon>Pasteurella</taxon>
    </lineage>
</organism>
<evidence type="ECO:0000313" key="2">
    <source>
        <dbReference type="Proteomes" id="UP001597420"/>
    </source>
</evidence>
<protein>
    <submittedName>
        <fullName evidence="1">Uncharacterized protein</fullName>
    </submittedName>
</protein>
<sequence length="115" mass="13648">MTRLMAVLFALVRNPHLGISEKESYFEVHFLNARNEVSELERTLDMKLERVREESAAGRHYTRYLPKDADQIRKLAGLYNLKLKFQQEKYKRYLDEPLFSDDDIQRAINLLGETK</sequence>
<reference evidence="2" key="1">
    <citation type="journal article" date="2019" name="Int. J. Syst. Evol. Microbiol.">
        <title>The Global Catalogue of Microorganisms (GCM) 10K type strain sequencing project: providing services to taxonomists for standard genome sequencing and annotation.</title>
        <authorList>
            <consortium name="The Broad Institute Genomics Platform"/>
            <consortium name="The Broad Institute Genome Sequencing Center for Infectious Disease"/>
            <person name="Wu L."/>
            <person name="Ma J."/>
        </authorList>
    </citation>
    <scope>NUCLEOTIDE SEQUENCE [LARGE SCALE GENOMIC DNA]</scope>
    <source>
        <strain evidence="2">CCM 7950</strain>
    </source>
</reference>
<evidence type="ECO:0000313" key="1">
    <source>
        <dbReference type="EMBL" id="MFD1805774.1"/>
    </source>
</evidence>
<accession>A0ABW4NT15</accession>
<dbReference type="RefSeq" id="WP_324007127.1">
    <property type="nucleotide sequence ID" value="NZ_JBHUFP010000005.1"/>
</dbReference>
<keyword evidence="2" id="KW-1185">Reference proteome</keyword>
<dbReference type="Proteomes" id="UP001597420">
    <property type="component" value="Unassembled WGS sequence"/>
</dbReference>
<name>A0ABW4NT15_9PAST</name>
<dbReference type="EMBL" id="JBHUFP010000005">
    <property type="protein sequence ID" value="MFD1805774.1"/>
    <property type="molecule type" value="Genomic_DNA"/>
</dbReference>